<dbReference type="SUPFAM" id="SSF56672">
    <property type="entry name" value="DNA/RNA polymerases"/>
    <property type="match status" value="1"/>
</dbReference>
<keyword evidence="5" id="KW-1185">Reference proteome</keyword>
<dbReference type="InterPro" id="IPR043502">
    <property type="entry name" value="DNA/RNA_pol_sf"/>
</dbReference>
<dbReference type="Pfam" id="PF17919">
    <property type="entry name" value="RT_RNaseH_2"/>
    <property type="match status" value="1"/>
</dbReference>
<name>A0A8X6UDV3_NEPPI</name>
<proteinExistence type="predicted"/>
<evidence type="ECO:0000259" key="2">
    <source>
        <dbReference type="Pfam" id="PF00078"/>
    </source>
</evidence>
<dbReference type="PANTHER" id="PTHR37984">
    <property type="entry name" value="PROTEIN CBG26694"/>
    <property type="match status" value="1"/>
</dbReference>
<evidence type="ECO:0000313" key="4">
    <source>
        <dbReference type="EMBL" id="GFU21743.1"/>
    </source>
</evidence>
<dbReference type="InterPro" id="IPR050951">
    <property type="entry name" value="Retrovirus_Pol_polyprotein"/>
</dbReference>
<dbReference type="AlphaFoldDB" id="A0A8X6UDV3"/>
<evidence type="ECO:0000256" key="1">
    <source>
        <dbReference type="ARBA" id="ARBA00023268"/>
    </source>
</evidence>
<dbReference type="GO" id="GO:0003824">
    <property type="term" value="F:catalytic activity"/>
    <property type="evidence" value="ECO:0007669"/>
    <property type="project" value="UniProtKB-KW"/>
</dbReference>
<sequence>MIAKISKRILGADFLHKFNLLIDINKRRLIDGLTQLSIQGNLFSITNDLTVTTLNKCEKFSNLLLQYPELTKPIILPTQVKHDVKHFIETKGQPIHSKARQLDPKRLAIAKKEFKFMLDNEIIRPSSSQWDSPLHLTTKKDETIRPCGNYRQLNAQTIPDRYPIPRIEDFHHILKNTTIISKIDLIKAYYQIPIAEEDKCYLISQEGSRPLPEKVQAIINYKKPETLHDLRTFLGMINFYRRYLKDAAKTQTLLHDYLKGAKKRDRRKIQWSDEAEKQFEKCKNDLINTTLFSFPKTELPLALITDTSDTAIGSVLQQLGNDTWKPIGFYSKKT</sequence>
<evidence type="ECO:0000259" key="3">
    <source>
        <dbReference type="Pfam" id="PF17919"/>
    </source>
</evidence>
<comment type="caution">
    <text evidence="4">The sequence shown here is derived from an EMBL/GenBank/DDBJ whole genome shotgun (WGS) entry which is preliminary data.</text>
</comment>
<dbReference type="InterPro" id="IPR000477">
    <property type="entry name" value="RT_dom"/>
</dbReference>
<dbReference type="InterPro" id="IPR041577">
    <property type="entry name" value="RT_RNaseH_2"/>
</dbReference>
<evidence type="ECO:0000313" key="5">
    <source>
        <dbReference type="Proteomes" id="UP000887013"/>
    </source>
</evidence>
<dbReference type="CDD" id="cd01647">
    <property type="entry name" value="RT_LTR"/>
    <property type="match status" value="1"/>
</dbReference>
<accession>A0A8X6UDV3</accession>
<dbReference type="Proteomes" id="UP000887013">
    <property type="component" value="Unassembled WGS sequence"/>
</dbReference>
<protein>
    <submittedName>
        <fullName evidence="4">Retrovirus-related Pol polyprotein from transposon 297</fullName>
    </submittedName>
</protein>
<feature type="domain" description="Reverse transcriptase" evidence="2">
    <location>
        <begin position="139"/>
        <end position="201"/>
    </location>
</feature>
<dbReference type="Gene3D" id="3.30.70.270">
    <property type="match status" value="2"/>
</dbReference>
<dbReference type="Pfam" id="PF00078">
    <property type="entry name" value="RVT_1"/>
    <property type="match status" value="1"/>
</dbReference>
<reference evidence="4" key="1">
    <citation type="submission" date="2020-08" db="EMBL/GenBank/DDBJ databases">
        <title>Multicomponent nature underlies the extraordinary mechanical properties of spider dragline silk.</title>
        <authorList>
            <person name="Kono N."/>
            <person name="Nakamura H."/>
            <person name="Mori M."/>
            <person name="Yoshida Y."/>
            <person name="Ohtoshi R."/>
            <person name="Malay A.D."/>
            <person name="Moran D.A.P."/>
            <person name="Tomita M."/>
            <person name="Numata K."/>
            <person name="Arakawa K."/>
        </authorList>
    </citation>
    <scope>NUCLEOTIDE SEQUENCE</scope>
</reference>
<dbReference type="EMBL" id="BMAW01080885">
    <property type="protein sequence ID" value="GFU21743.1"/>
    <property type="molecule type" value="Genomic_DNA"/>
</dbReference>
<dbReference type="Gene3D" id="3.10.10.10">
    <property type="entry name" value="HIV Type 1 Reverse Transcriptase, subunit A, domain 1"/>
    <property type="match status" value="1"/>
</dbReference>
<dbReference type="GO" id="GO:0071897">
    <property type="term" value="P:DNA biosynthetic process"/>
    <property type="evidence" value="ECO:0007669"/>
    <property type="project" value="UniProtKB-ARBA"/>
</dbReference>
<organism evidence="4 5">
    <name type="scientific">Nephila pilipes</name>
    <name type="common">Giant wood spider</name>
    <name type="synonym">Nephila maculata</name>
    <dbReference type="NCBI Taxonomy" id="299642"/>
    <lineage>
        <taxon>Eukaryota</taxon>
        <taxon>Metazoa</taxon>
        <taxon>Ecdysozoa</taxon>
        <taxon>Arthropoda</taxon>
        <taxon>Chelicerata</taxon>
        <taxon>Arachnida</taxon>
        <taxon>Araneae</taxon>
        <taxon>Araneomorphae</taxon>
        <taxon>Entelegynae</taxon>
        <taxon>Araneoidea</taxon>
        <taxon>Nephilidae</taxon>
        <taxon>Nephila</taxon>
    </lineage>
</organism>
<gene>
    <name evidence="4" type="primary">pol</name>
    <name evidence="4" type="ORF">NPIL_309631</name>
</gene>
<dbReference type="InterPro" id="IPR043128">
    <property type="entry name" value="Rev_trsase/Diguanyl_cyclase"/>
</dbReference>
<keyword evidence="1" id="KW-0511">Multifunctional enzyme</keyword>
<dbReference type="OrthoDB" id="6431413at2759"/>
<feature type="domain" description="Reverse transcriptase/retrotransposon-derived protein RNase H-like" evidence="3">
    <location>
        <begin position="271"/>
        <end position="333"/>
    </location>
</feature>
<dbReference type="PANTHER" id="PTHR37984:SF5">
    <property type="entry name" value="PROTEIN NYNRIN-LIKE"/>
    <property type="match status" value="1"/>
</dbReference>